<keyword evidence="14" id="KW-1185">Reference proteome</keyword>
<comment type="similarity">
    <text evidence="2">Belongs to the glutamate-gated ion channel (TC 1.A.10.1) family.</text>
</comment>
<keyword evidence="8" id="KW-0325">Glycoprotein</keyword>
<dbReference type="SUPFAM" id="SSF53850">
    <property type="entry name" value="Periplasmic binding protein-like II"/>
    <property type="match status" value="1"/>
</dbReference>
<feature type="signal peptide" evidence="10">
    <location>
        <begin position="1"/>
        <end position="18"/>
    </location>
</feature>
<evidence type="ECO:0000256" key="9">
    <source>
        <dbReference type="SAM" id="Phobius"/>
    </source>
</evidence>
<name>A0ABD2WVW6_9HYME</name>
<keyword evidence="6 9" id="KW-0472">Membrane</keyword>
<keyword evidence="10" id="KW-0732">Signal</keyword>
<dbReference type="Gene3D" id="3.40.190.10">
    <property type="entry name" value="Periplasmic binding protein-like II"/>
    <property type="match status" value="1"/>
</dbReference>
<feature type="transmembrane region" description="Helical" evidence="9">
    <location>
        <begin position="530"/>
        <end position="551"/>
    </location>
</feature>
<dbReference type="AlphaFoldDB" id="A0ABD2WVW6"/>
<dbReference type="PANTHER" id="PTHR42643">
    <property type="entry name" value="IONOTROPIC RECEPTOR 20A-RELATED"/>
    <property type="match status" value="1"/>
</dbReference>
<proteinExistence type="inferred from homology"/>
<evidence type="ECO:0000256" key="8">
    <source>
        <dbReference type="ARBA" id="ARBA00023180"/>
    </source>
</evidence>
<dbReference type="Pfam" id="PF00497">
    <property type="entry name" value="SBP_bac_3"/>
    <property type="match status" value="1"/>
</dbReference>
<feature type="chain" id="PRO_5044828491" description="Ionotropic glutamate receptor C-terminal domain-containing protein" evidence="10">
    <location>
        <begin position="19"/>
        <end position="570"/>
    </location>
</feature>
<dbReference type="InterPro" id="IPR052192">
    <property type="entry name" value="Insect_Ionotropic_Sensory_Rcpt"/>
</dbReference>
<comment type="subcellular location">
    <subcellularLocation>
        <location evidence="1">Cell membrane</location>
        <topology evidence="1">Multi-pass membrane protein</topology>
    </subcellularLocation>
</comment>
<evidence type="ECO:0000256" key="7">
    <source>
        <dbReference type="ARBA" id="ARBA00023170"/>
    </source>
</evidence>
<evidence type="ECO:0000313" key="13">
    <source>
        <dbReference type="EMBL" id="KAL3396885.1"/>
    </source>
</evidence>
<evidence type="ECO:0000259" key="11">
    <source>
        <dbReference type="Pfam" id="PF00060"/>
    </source>
</evidence>
<keyword evidence="7" id="KW-0675">Receptor</keyword>
<reference evidence="13 14" key="1">
    <citation type="journal article" date="2024" name="bioRxiv">
        <title>A reference genome for Trichogramma kaykai: A tiny desert-dwelling parasitoid wasp with competing sex-ratio distorters.</title>
        <authorList>
            <person name="Culotta J."/>
            <person name="Lindsey A.R."/>
        </authorList>
    </citation>
    <scope>NUCLEOTIDE SEQUENCE [LARGE SCALE GENOMIC DNA]</scope>
    <source>
        <strain evidence="13 14">KSX58</strain>
    </source>
</reference>
<evidence type="ECO:0000256" key="3">
    <source>
        <dbReference type="ARBA" id="ARBA00022475"/>
    </source>
</evidence>
<dbReference type="Pfam" id="PF00060">
    <property type="entry name" value="Lig_chan"/>
    <property type="match status" value="1"/>
</dbReference>
<evidence type="ECO:0000256" key="1">
    <source>
        <dbReference type="ARBA" id="ARBA00004651"/>
    </source>
</evidence>
<keyword evidence="5 9" id="KW-1133">Transmembrane helix</keyword>
<dbReference type="InterPro" id="IPR001320">
    <property type="entry name" value="Iontro_rcpt_C"/>
</dbReference>
<evidence type="ECO:0000313" key="14">
    <source>
        <dbReference type="Proteomes" id="UP001627154"/>
    </source>
</evidence>
<organism evidence="13 14">
    <name type="scientific">Trichogramma kaykai</name>
    <dbReference type="NCBI Taxonomy" id="54128"/>
    <lineage>
        <taxon>Eukaryota</taxon>
        <taxon>Metazoa</taxon>
        <taxon>Ecdysozoa</taxon>
        <taxon>Arthropoda</taxon>
        <taxon>Hexapoda</taxon>
        <taxon>Insecta</taxon>
        <taxon>Pterygota</taxon>
        <taxon>Neoptera</taxon>
        <taxon>Endopterygota</taxon>
        <taxon>Hymenoptera</taxon>
        <taxon>Apocrita</taxon>
        <taxon>Proctotrupomorpha</taxon>
        <taxon>Chalcidoidea</taxon>
        <taxon>Trichogrammatidae</taxon>
        <taxon>Trichogramma</taxon>
    </lineage>
</organism>
<sequence length="570" mass="67585">MNFSRTWILIFAIKLCHCEKTNPIAKYEDFRFSFVLMICDFNSDRNYQNRNRKRRSRLTISSFLGWRKENDVHKLIRDYSNHSIMSQAVGYEELEATREIVDKLNTRLLMIFEIDEQRLFQRENYSDDWGLFLESHRNFVLDDIVRISVWDSRNGTVLGDYFERSLRDDRAKVVNVARMNFDFRSENFYYFFENFSGLIQELSTYRYNTVVEYDTRKYNTNWSDLIKDLSKQRMNMALTPITMSMSRINQIDFSLPIIVTQAAFYMQTVDSTVIHWSSYFRVFSRPVWLVNAAMVLLVSCLLMITKKRHHRDWHWSDLWSYNFVNIVGIYAQQGLAERPRNPSSRLLYLTVLWLAMNVHQLYSSVLMSFITVPETGLPFSSYLELKDDRLFKIIVLNGSRQEAWFHEPGSLLHQFEFKLNKTQPLEILDAFLRTCNRNQTVAFYTLDTYYNALSSKIPCTLKPLYLPIKEYMSIGLSKNEPYREELDNLIITLSSNGFLARLRAKYFFQFKDIHFAKVNRITINSVMPILTIYVNGVMLSLIILSVEIIVWRKRTVSSTSNFQKAVAWKK</sequence>
<dbReference type="InterPro" id="IPR001638">
    <property type="entry name" value="Solute-binding_3/MltF_N"/>
</dbReference>
<comment type="caution">
    <text evidence="13">The sequence shown here is derived from an EMBL/GenBank/DDBJ whole genome shotgun (WGS) entry which is preliminary data.</text>
</comment>
<protein>
    <recommendedName>
        <fullName evidence="15">Ionotropic glutamate receptor C-terminal domain-containing protein</fullName>
    </recommendedName>
</protein>
<evidence type="ECO:0000256" key="4">
    <source>
        <dbReference type="ARBA" id="ARBA00022692"/>
    </source>
</evidence>
<keyword evidence="4 9" id="KW-0812">Transmembrane</keyword>
<keyword evidence="3" id="KW-1003">Cell membrane</keyword>
<gene>
    <name evidence="13" type="ORF">TKK_009257</name>
</gene>
<evidence type="ECO:0008006" key="15">
    <source>
        <dbReference type="Google" id="ProtNLM"/>
    </source>
</evidence>
<feature type="domain" description="Solute-binding protein family 3/N-terminal" evidence="12">
    <location>
        <begin position="218"/>
        <end position="507"/>
    </location>
</feature>
<evidence type="ECO:0000256" key="6">
    <source>
        <dbReference type="ARBA" id="ARBA00023136"/>
    </source>
</evidence>
<evidence type="ECO:0000256" key="5">
    <source>
        <dbReference type="ARBA" id="ARBA00022989"/>
    </source>
</evidence>
<dbReference type="PANTHER" id="PTHR42643:SF24">
    <property type="entry name" value="IONOTROPIC RECEPTOR 60A"/>
    <property type="match status" value="1"/>
</dbReference>
<evidence type="ECO:0000256" key="2">
    <source>
        <dbReference type="ARBA" id="ARBA00008685"/>
    </source>
</evidence>
<dbReference type="Proteomes" id="UP001627154">
    <property type="component" value="Unassembled WGS sequence"/>
</dbReference>
<evidence type="ECO:0000256" key="10">
    <source>
        <dbReference type="SAM" id="SignalP"/>
    </source>
</evidence>
<dbReference type="Gene3D" id="1.10.287.70">
    <property type="match status" value="1"/>
</dbReference>
<feature type="domain" description="Ionotropic glutamate receptor C-terminal" evidence="11">
    <location>
        <begin position="286"/>
        <end position="409"/>
    </location>
</feature>
<evidence type="ECO:0000259" key="12">
    <source>
        <dbReference type="Pfam" id="PF00497"/>
    </source>
</evidence>
<dbReference type="GO" id="GO:0005886">
    <property type="term" value="C:plasma membrane"/>
    <property type="evidence" value="ECO:0007669"/>
    <property type="project" value="UniProtKB-SubCell"/>
</dbReference>
<accession>A0ABD2WVW6</accession>
<dbReference type="GO" id="GO:0050906">
    <property type="term" value="P:detection of stimulus involved in sensory perception"/>
    <property type="evidence" value="ECO:0007669"/>
    <property type="project" value="UniProtKB-ARBA"/>
</dbReference>
<dbReference type="EMBL" id="JBJJXI010000068">
    <property type="protein sequence ID" value="KAL3396885.1"/>
    <property type="molecule type" value="Genomic_DNA"/>
</dbReference>